<dbReference type="AlphaFoldDB" id="A0A103YBR1"/>
<comment type="catalytic activity">
    <reaction evidence="10">
        <text>L-seryl-[protein] + ATP = O-phospho-L-seryl-[protein] + ADP + H(+)</text>
        <dbReference type="Rhea" id="RHEA:17989"/>
        <dbReference type="Rhea" id="RHEA-COMP:9863"/>
        <dbReference type="Rhea" id="RHEA-COMP:11604"/>
        <dbReference type="ChEBI" id="CHEBI:15378"/>
        <dbReference type="ChEBI" id="CHEBI:29999"/>
        <dbReference type="ChEBI" id="CHEBI:30616"/>
        <dbReference type="ChEBI" id="CHEBI:83421"/>
        <dbReference type="ChEBI" id="CHEBI:456216"/>
        <dbReference type="EC" id="2.7.11.22"/>
    </reaction>
</comment>
<evidence type="ECO:0000256" key="11">
    <source>
        <dbReference type="SAM" id="MobiDB-lite"/>
    </source>
</evidence>
<sequence>MAAGRQNISRKRYSNHSEEENPSYKIRYNQRTSASGLDLPKNAISSGGRTNDHRTNRDVDGDLGRSCWEANGVRWSVLPIDHDLQDRNNEEFVSENESRSVSTKKRKFSPIVWDRVDKQVKISSKNRIISTSSVLSRSSSPKPLKDFVKLQAVKDGKIERCSIDADSELQISPVESLVSNVSDGLGVSCSLATSTHEECDQELENEDGEYMEERNLSKSKWAFNDSPRMASEINNSSPESGEFKRKGFEGMEEVSSLSTEIDPFLAQASEDEQSRKFDDKASSMGYVSSEGDDDECHVTDVPRCIGLGLMPSCRNVFEYERLGKISEGTYGVVYKARDKKTGDIVALKKVKMGKEREGFPVTALREINILGSLQHPSIVEVKEVVMDDFDGVYMVMEYIDHELKGYMERMKQPFSQSEVKCLMLQLLEGLSFLHDNWVIHRDLKTSNLLLNNKGELKICDFGMSRRYGSPIKPYTSLVVTLWYRAPEVLLGMKNYTTAIDMWSVGCIMAELLAKKPLFDGNRELEQINKIFRTLGTPNETIWPGYLKLPGVKPNFVKQADNNLRKRFPVATFTGSPVLTELGFDLLNKLLTYDPKKRITAEEALNHGWFRESPLPAENVRICR</sequence>
<keyword evidence="6" id="KW-0547">Nucleotide-binding</keyword>
<evidence type="ECO:0000313" key="13">
    <source>
        <dbReference type="EMBL" id="KVI06173.1"/>
    </source>
</evidence>
<dbReference type="SUPFAM" id="SSF56112">
    <property type="entry name" value="Protein kinase-like (PK-like)"/>
    <property type="match status" value="1"/>
</dbReference>
<protein>
    <recommendedName>
        <fullName evidence="2">cyclin-dependent kinase</fullName>
        <ecNumber evidence="2">2.7.11.22</ecNumber>
    </recommendedName>
</protein>
<dbReference type="OrthoDB" id="1732493at2759"/>
<gene>
    <name evidence="13" type="ORF">Ccrd_015444</name>
</gene>
<dbReference type="PANTHER" id="PTHR24056:SF578">
    <property type="entry name" value="CYCLIN-DEPENDENT KINASE F-2-RELATED"/>
    <property type="match status" value="1"/>
</dbReference>
<evidence type="ECO:0000256" key="3">
    <source>
        <dbReference type="ARBA" id="ARBA00022527"/>
    </source>
</evidence>
<keyword evidence="7 13" id="KW-0418">Kinase</keyword>
<dbReference type="FunFam" id="3.30.200.20:FF:000172">
    <property type="entry name" value="cyclin-dependent kinase G-2 isoform X1"/>
    <property type="match status" value="1"/>
</dbReference>
<evidence type="ECO:0000256" key="6">
    <source>
        <dbReference type="ARBA" id="ARBA00022741"/>
    </source>
</evidence>
<accession>A0A103YBR1</accession>
<keyword evidence="14" id="KW-1185">Reference proteome</keyword>
<dbReference type="Proteomes" id="UP000243975">
    <property type="component" value="Unassembled WGS sequence"/>
</dbReference>
<dbReference type="InterPro" id="IPR011009">
    <property type="entry name" value="Kinase-like_dom_sf"/>
</dbReference>
<dbReference type="InterPro" id="IPR008271">
    <property type="entry name" value="Ser/Thr_kinase_AS"/>
</dbReference>
<proteinExistence type="inferred from homology"/>
<keyword evidence="5" id="KW-0808">Transferase</keyword>
<dbReference type="GO" id="GO:0010556">
    <property type="term" value="P:regulation of macromolecule biosynthetic process"/>
    <property type="evidence" value="ECO:0007669"/>
    <property type="project" value="UniProtKB-ARBA"/>
</dbReference>
<organism evidence="13 14">
    <name type="scientific">Cynara cardunculus var. scolymus</name>
    <name type="common">Globe artichoke</name>
    <name type="synonym">Cynara scolymus</name>
    <dbReference type="NCBI Taxonomy" id="59895"/>
    <lineage>
        <taxon>Eukaryota</taxon>
        <taxon>Viridiplantae</taxon>
        <taxon>Streptophyta</taxon>
        <taxon>Embryophyta</taxon>
        <taxon>Tracheophyta</taxon>
        <taxon>Spermatophyta</taxon>
        <taxon>Magnoliopsida</taxon>
        <taxon>eudicotyledons</taxon>
        <taxon>Gunneridae</taxon>
        <taxon>Pentapetalae</taxon>
        <taxon>asterids</taxon>
        <taxon>campanulids</taxon>
        <taxon>Asterales</taxon>
        <taxon>Asteraceae</taxon>
        <taxon>Carduoideae</taxon>
        <taxon>Cardueae</taxon>
        <taxon>Carduinae</taxon>
        <taxon>Cynara</taxon>
    </lineage>
</organism>
<dbReference type="Pfam" id="PF00069">
    <property type="entry name" value="Pkinase"/>
    <property type="match status" value="1"/>
</dbReference>
<dbReference type="PANTHER" id="PTHR24056">
    <property type="entry name" value="CELL DIVISION PROTEIN KINASE"/>
    <property type="match status" value="1"/>
</dbReference>
<reference evidence="13 14" key="1">
    <citation type="journal article" date="2016" name="Sci. Rep.">
        <title>The genome sequence of the outbreeding globe artichoke constructed de novo incorporating a phase-aware low-pass sequencing strategy of F1 progeny.</title>
        <authorList>
            <person name="Scaglione D."/>
            <person name="Reyes-Chin-Wo S."/>
            <person name="Acquadro A."/>
            <person name="Froenicke L."/>
            <person name="Portis E."/>
            <person name="Beitel C."/>
            <person name="Tirone M."/>
            <person name="Mauro R."/>
            <person name="Lo Monaco A."/>
            <person name="Mauromicale G."/>
            <person name="Faccioli P."/>
            <person name="Cattivelli L."/>
            <person name="Rieseberg L."/>
            <person name="Michelmore R."/>
            <person name="Lanteri S."/>
        </authorList>
    </citation>
    <scope>NUCLEOTIDE SEQUENCE [LARGE SCALE GENOMIC DNA]</scope>
    <source>
        <strain evidence="13">2C</strain>
    </source>
</reference>
<dbReference type="InterPro" id="IPR000719">
    <property type="entry name" value="Prot_kinase_dom"/>
</dbReference>
<dbReference type="EMBL" id="LEKV01001845">
    <property type="protein sequence ID" value="KVI06173.1"/>
    <property type="molecule type" value="Genomic_DNA"/>
</dbReference>
<dbReference type="GO" id="GO:0005634">
    <property type="term" value="C:nucleus"/>
    <property type="evidence" value="ECO:0007669"/>
    <property type="project" value="TreeGrafter"/>
</dbReference>
<feature type="region of interest" description="Disordered" evidence="11">
    <location>
        <begin position="1"/>
        <end position="63"/>
    </location>
</feature>
<evidence type="ECO:0000256" key="4">
    <source>
        <dbReference type="ARBA" id="ARBA00022553"/>
    </source>
</evidence>
<dbReference type="InterPro" id="IPR045267">
    <property type="entry name" value="CDK11/PITSLRE_STKc"/>
</dbReference>
<evidence type="ECO:0000256" key="5">
    <source>
        <dbReference type="ARBA" id="ARBA00022679"/>
    </source>
</evidence>
<name>A0A103YBR1_CYNCS</name>
<dbReference type="Gene3D" id="3.30.200.20">
    <property type="entry name" value="Phosphorylase Kinase, domain 1"/>
    <property type="match status" value="1"/>
</dbReference>
<dbReference type="PROSITE" id="PS00108">
    <property type="entry name" value="PROTEIN_KINASE_ST"/>
    <property type="match status" value="1"/>
</dbReference>
<dbReference type="SMART" id="SM00220">
    <property type="entry name" value="S_TKc"/>
    <property type="match status" value="1"/>
</dbReference>
<dbReference type="EC" id="2.7.11.22" evidence="2"/>
<evidence type="ECO:0000256" key="10">
    <source>
        <dbReference type="ARBA" id="ARBA00048367"/>
    </source>
</evidence>
<dbReference type="GO" id="GO:0004693">
    <property type="term" value="F:cyclin-dependent protein serine/threonine kinase activity"/>
    <property type="evidence" value="ECO:0007669"/>
    <property type="project" value="UniProtKB-EC"/>
</dbReference>
<evidence type="ECO:0000313" key="14">
    <source>
        <dbReference type="Proteomes" id="UP000243975"/>
    </source>
</evidence>
<evidence type="ECO:0000259" key="12">
    <source>
        <dbReference type="PROSITE" id="PS50011"/>
    </source>
</evidence>
<dbReference type="InterPro" id="IPR050108">
    <property type="entry name" value="CDK"/>
</dbReference>
<comment type="catalytic activity">
    <reaction evidence="9">
        <text>L-threonyl-[protein] + ATP = O-phospho-L-threonyl-[protein] + ADP + H(+)</text>
        <dbReference type="Rhea" id="RHEA:46608"/>
        <dbReference type="Rhea" id="RHEA-COMP:11060"/>
        <dbReference type="Rhea" id="RHEA-COMP:11605"/>
        <dbReference type="ChEBI" id="CHEBI:15378"/>
        <dbReference type="ChEBI" id="CHEBI:30013"/>
        <dbReference type="ChEBI" id="CHEBI:30616"/>
        <dbReference type="ChEBI" id="CHEBI:61977"/>
        <dbReference type="ChEBI" id="CHEBI:456216"/>
        <dbReference type="EC" id="2.7.11.22"/>
    </reaction>
</comment>
<dbReference type="Gramene" id="KVI06173">
    <property type="protein sequence ID" value="KVI06173"/>
    <property type="gene ID" value="Ccrd_015444"/>
</dbReference>
<feature type="region of interest" description="Disordered" evidence="11">
    <location>
        <begin position="269"/>
        <end position="293"/>
    </location>
</feature>
<feature type="compositionally biased region" description="Basic and acidic residues" evidence="11">
    <location>
        <begin position="50"/>
        <end position="63"/>
    </location>
</feature>
<dbReference type="STRING" id="59895.A0A103YBR1"/>
<dbReference type="Gene3D" id="1.10.510.10">
    <property type="entry name" value="Transferase(Phosphotransferase) domain 1"/>
    <property type="match status" value="1"/>
</dbReference>
<keyword evidence="8" id="KW-0067">ATP-binding</keyword>
<evidence type="ECO:0000256" key="1">
    <source>
        <dbReference type="ARBA" id="ARBA00006485"/>
    </source>
</evidence>
<dbReference type="CDD" id="cd07843">
    <property type="entry name" value="STKc_CDC2L1"/>
    <property type="match status" value="1"/>
</dbReference>
<dbReference type="GO" id="GO:0080090">
    <property type="term" value="P:regulation of primary metabolic process"/>
    <property type="evidence" value="ECO:0007669"/>
    <property type="project" value="UniProtKB-ARBA"/>
</dbReference>
<evidence type="ECO:0000256" key="7">
    <source>
        <dbReference type="ARBA" id="ARBA00022777"/>
    </source>
</evidence>
<evidence type="ECO:0000256" key="9">
    <source>
        <dbReference type="ARBA" id="ARBA00047811"/>
    </source>
</evidence>
<comment type="similarity">
    <text evidence="1">Belongs to the protein kinase superfamily. CMGC Ser/Thr protein kinase family. CDC2/CDKX subfamily.</text>
</comment>
<dbReference type="GO" id="GO:0007346">
    <property type="term" value="P:regulation of mitotic cell cycle"/>
    <property type="evidence" value="ECO:0007669"/>
    <property type="project" value="TreeGrafter"/>
</dbReference>
<dbReference type="PROSITE" id="PS50011">
    <property type="entry name" value="PROTEIN_KINASE_DOM"/>
    <property type="match status" value="1"/>
</dbReference>
<dbReference type="GO" id="GO:0005524">
    <property type="term" value="F:ATP binding"/>
    <property type="evidence" value="ECO:0007669"/>
    <property type="project" value="UniProtKB-KW"/>
</dbReference>
<feature type="domain" description="Protein kinase" evidence="12">
    <location>
        <begin position="319"/>
        <end position="609"/>
    </location>
</feature>
<evidence type="ECO:0000256" key="2">
    <source>
        <dbReference type="ARBA" id="ARBA00012425"/>
    </source>
</evidence>
<evidence type="ECO:0000256" key="8">
    <source>
        <dbReference type="ARBA" id="ARBA00022840"/>
    </source>
</evidence>
<feature type="compositionally biased region" description="Basic and acidic residues" evidence="11">
    <location>
        <begin position="272"/>
        <end position="281"/>
    </location>
</feature>
<dbReference type="OMA" id="HDFKGLM"/>
<keyword evidence="3" id="KW-0723">Serine/threonine-protein kinase</keyword>
<comment type="caution">
    <text evidence="13">The sequence shown here is derived from an EMBL/GenBank/DDBJ whole genome shotgun (WGS) entry which is preliminary data.</text>
</comment>
<keyword evidence="4" id="KW-0597">Phosphoprotein</keyword>
<dbReference type="FunFam" id="1.10.510.10:FF:000211">
    <property type="entry name" value="Cyclin-dependent kinase G-2"/>
    <property type="match status" value="1"/>
</dbReference>